<feature type="compositionally biased region" description="Basic and acidic residues" evidence="1">
    <location>
        <begin position="1"/>
        <end position="13"/>
    </location>
</feature>
<feature type="compositionally biased region" description="Polar residues" evidence="1">
    <location>
        <begin position="57"/>
        <end position="71"/>
    </location>
</feature>
<proteinExistence type="predicted"/>
<dbReference type="AlphaFoldDB" id="A0A139HHV3"/>
<sequence>MPTRKESPVRESSADPESQSRKSHRKKALRPQQVIGRSKPRKREGRNTHQPPGIDSPTRQYRQSKLQTSTPHPKLRARSQNLIASSSDNVANLSVHPTYTAAA</sequence>
<gene>
    <name evidence="2" type="ORF">AC578_6501</name>
</gene>
<evidence type="ECO:0000313" key="2">
    <source>
        <dbReference type="EMBL" id="KXT02040.1"/>
    </source>
</evidence>
<protein>
    <submittedName>
        <fullName evidence="2">Uncharacterized protein</fullName>
    </submittedName>
</protein>
<organism evidence="2 3">
    <name type="scientific">Pseudocercospora eumusae</name>
    <dbReference type="NCBI Taxonomy" id="321146"/>
    <lineage>
        <taxon>Eukaryota</taxon>
        <taxon>Fungi</taxon>
        <taxon>Dikarya</taxon>
        <taxon>Ascomycota</taxon>
        <taxon>Pezizomycotina</taxon>
        <taxon>Dothideomycetes</taxon>
        <taxon>Dothideomycetidae</taxon>
        <taxon>Mycosphaerellales</taxon>
        <taxon>Mycosphaerellaceae</taxon>
        <taxon>Pseudocercospora</taxon>
    </lineage>
</organism>
<keyword evidence="3" id="KW-1185">Reference proteome</keyword>
<evidence type="ECO:0000313" key="3">
    <source>
        <dbReference type="Proteomes" id="UP000070133"/>
    </source>
</evidence>
<reference evidence="2 3" key="1">
    <citation type="submission" date="2015-07" db="EMBL/GenBank/DDBJ databases">
        <title>Comparative genomics of the Sigatoka disease complex on banana suggests a link between parallel evolutionary changes in Pseudocercospora fijiensis and Pseudocercospora eumusae and increased virulence on the banana host.</title>
        <authorList>
            <person name="Chang T.-C."/>
            <person name="Salvucci A."/>
            <person name="Crous P.W."/>
            <person name="Stergiopoulos I."/>
        </authorList>
    </citation>
    <scope>NUCLEOTIDE SEQUENCE [LARGE SCALE GENOMIC DNA]</scope>
    <source>
        <strain evidence="2 3">CBS 114824</strain>
    </source>
</reference>
<dbReference type="EMBL" id="LFZN01000047">
    <property type="protein sequence ID" value="KXT02040.1"/>
    <property type="molecule type" value="Genomic_DNA"/>
</dbReference>
<dbReference type="Proteomes" id="UP000070133">
    <property type="component" value="Unassembled WGS sequence"/>
</dbReference>
<feature type="region of interest" description="Disordered" evidence="1">
    <location>
        <begin position="1"/>
        <end position="103"/>
    </location>
</feature>
<feature type="compositionally biased region" description="Polar residues" evidence="1">
    <location>
        <begin position="78"/>
        <end position="97"/>
    </location>
</feature>
<evidence type="ECO:0000256" key="1">
    <source>
        <dbReference type="SAM" id="MobiDB-lite"/>
    </source>
</evidence>
<comment type="caution">
    <text evidence="2">The sequence shown here is derived from an EMBL/GenBank/DDBJ whole genome shotgun (WGS) entry which is preliminary data.</text>
</comment>
<name>A0A139HHV3_9PEZI</name>
<accession>A0A139HHV3</accession>